<sequence length="457" mass="51643">MFDIQDSDLAIDDVHFYRDISDEGSPRNQEFGSLSFAPDYLCLPSKSHSWLICKDIDVDDVVPEQLSFDPEKVDSLMHFSDHNNQTDVISPNSQEKLCQAMKSTELPDDRDLFSVDIQLYAVISNWTGLLWILDKFDDWYLILNMSSKYTCADIASWTGLLCTALFILAIFALFFLLLVLSQWVLQEKNVPAAMGFTFAAGTTDRPGAFDFTQGDDQGNAFWKLTDEKQIKCQDPKPIVIDSGEIHEPYDWVPSILSVQNFQIGQLVILNVPGGRCLRQAVKEVMTFGNKDSNVHVVIAGLTNTYLQYVTTFEEYQIQRYEPSDSSFMDATPLGSSFGDCITDVPPGSIFKRGDVVTVMFWSACPRNDHMTEGTYALVEILQSDKNWEPTYDDDHWCLKFKWSKPSKLSTRSYATIEWEIPDIVVSGVYRITHFSASRSLFGSVNHFTGSSAAFTVT</sequence>
<keyword evidence="14" id="KW-0443">Lipid metabolism</keyword>
<dbReference type="GO" id="GO:0046514">
    <property type="term" value="P:ceramide catabolic process"/>
    <property type="evidence" value="ECO:0007669"/>
    <property type="project" value="InterPro"/>
</dbReference>
<dbReference type="PANTHER" id="PTHR12670">
    <property type="entry name" value="CERAMIDASE"/>
    <property type="match status" value="1"/>
</dbReference>
<evidence type="ECO:0000256" key="9">
    <source>
        <dbReference type="ARBA" id="ARBA00022919"/>
    </source>
</evidence>
<evidence type="ECO:0000256" key="10">
    <source>
        <dbReference type="ARBA" id="ARBA00023034"/>
    </source>
</evidence>
<feature type="domain" description="Neutral/alkaline non-lysosomal ceramidase N-terminal" evidence="16">
    <location>
        <begin position="187"/>
        <end position="327"/>
    </location>
</feature>
<evidence type="ECO:0000256" key="8">
    <source>
        <dbReference type="ARBA" id="ARBA00022824"/>
    </source>
</evidence>
<dbReference type="FunFam" id="2.60.40.2300:FF:000002">
    <property type="entry name" value="Neutral/alkaline non-lysosomal ceramidase"/>
    <property type="match status" value="1"/>
</dbReference>
<keyword evidence="15" id="KW-1133">Transmembrane helix</keyword>
<keyword evidence="13" id="KW-0479">Metal-binding</keyword>
<reference evidence="17" key="1">
    <citation type="journal article" date="2019" name="Sci. Rep.">
        <title>Draft genome of Tanacetum cinerariifolium, the natural source of mosquito coil.</title>
        <authorList>
            <person name="Yamashiro T."/>
            <person name="Shiraishi A."/>
            <person name="Satake H."/>
            <person name="Nakayama K."/>
        </authorList>
    </citation>
    <scope>NUCLEOTIDE SEQUENCE</scope>
</reference>
<dbReference type="GO" id="GO:0017040">
    <property type="term" value="F:N-acylsphingosine amidohydrolase activity"/>
    <property type="evidence" value="ECO:0007669"/>
    <property type="project" value="UniProtKB-UniRule"/>
</dbReference>
<gene>
    <name evidence="17" type="ORF">Tci_381969</name>
</gene>
<comment type="caution">
    <text evidence="17">The sequence shown here is derived from an EMBL/GenBank/DDBJ whole genome shotgun (WGS) entry which is preliminary data.</text>
</comment>
<evidence type="ECO:0000256" key="7">
    <source>
        <dbReference type="ARBA" id="ARBA00022801"/>
    </source>
</evidence>
<comment type="cofactor">
    <cofactor evidence="13">
        <name>Zn(2+)</name>
        <dbReference type="ChEBI" id="CHEBI:29105"/>
    </cofactor>
    <text evidence="13">Binds 1 zinc ion per subunit.</text>
</comment>
<evidence type="ECO:0000256" key="4">
    <source>
        <dbReference type="ARBA" id="ARBA00009835"/>
    </source>
</evidence>
<dbReference type="PANTHER" id="PTHR12670:SF17">
    <property type="entry name" value="NEUTRAL CERAMIDASE 2"/>
    <property type="match status" value="1"/>
</dbReference>
<evidence type="ECO:0000256" key="13">
    <source>
        <dbReference type="PIRSR" id="PIRSR606823-2"/>
    </source>
</evidence>
<evidence type="ECO:0000256" key="12">
    <source>
        <dbReference type="ARBA" id="ARBA00048057"/>
    </source>
</evidence>
<evidence type="ECO:0000256" key="11">
    <source>
        <dbReference type="ARBA" id="ARBA00023180"/>
    </source>
</evidence>
<evidence type="ECO:0000256" key="15">
    <source>
        <dbReference type="SAM" id="Phobius"/>
    </source>
</evidence>
<dbReference type="GO" id="GO:0005576">
    <property type="term" value="C:extracellular region"/>
    <property type="evidence" value="ECO:0007669"/>
    <property type="project" value="UniProtKB-SubCell"/>
</dbReference>
<dbReference type="GO" id="GO:0005783">
    <property type="term" value="C:endoplasmic reticulum"/>
    <property type="evidence" value="ECO:0007669"/>
    <property type="project" value="UniProtKB-SubCell"/>
</dbReference>
<proteinExistence type="inferred from homology"/>
<dbReference type="InterPro" id="IPR006823">
    <property type="entry name" value="Ceramidase_alk"/>
</dbReference>
<keyword evidence="5" id="KW-0964">Secreted</keyword>
<evidence type="ECO:0000256" key="14">
    <source>
        <dbReference type="RuleBase" id="RU366019"/>
    </source>
</evidence>
<dbReference type="GO" id="GO:0005794">
    <property type="term" value="C:Golgi apparatus"/>
    <property type="evidence" value="ECO:0007669"/>
    <property type="project" value="UniProtKB-SubCell"/>
</dbReference>
<keyword evidence="8" id="KW-0256">Endoplasmic reticulum</keyword>
<dbReference type="GO" id="GO:0046872">
    <property type="term" value="F:metal ion binding"/>
    <property type="evidence" value="ECO:0007669"/>
    <property type="project" value="UniProtKB-KW"/>
</dbReference>
<dbReference type="AlphaFoldDB" id="A0A699HJV1"/>
<dbReference type="Pfam" id="PF04734">
    <property type="entry name" value="Ceramidase_alk"/>
    <property type="match status" value="1"/>
</dbReference>
<evidence type="ECO:0000313" key="17">
    <source>
        <dbReference type="EMBL" id="GEY09995.1"/>
    </source>
</evidence>
<organism evidence="17">
    <name type="scientific">Tanacetum cinerariifolium</name>
    <name type="common">Dalmatian daisy</name>
    <name type="synonym">Chrysanthemum cinerariifolium</name>
    <dbReference type="NCBI Taxonomy" id="118510"/>
    <lineage>
        <taxon>Eukaryota</taxon>
        <taxon>Viridiplantae</taxon>
        <taxon>Streptophyta</taxon>
        <taxon>Embryophyta</taxon>
        <taxon>Tracheophyta</taxon>
        <taxon>Spermatophyta</taxon>
        <taxon>Magnoliopsida</taxon>
        <taxon>eudicotyledons</taxon>
        <taxon>Gunneridae</taxon>
        <taxon>Pentapetalae</taxon>
        <taxon>asterids</taxon>
        <taxon>campanulids</taxon>
        <taxon>Asterales</taxon>
        <taxon>Asteraceae</taxon>
        <taxon>Asteroideae</taxon>
        <taxon>Anthemideae</taxon>
        <taxon>Anthemidinae</taxon>
        <taxon>Tanacetum</taxon>
    </lineage>
</organism>
<comment type="similarity">
    <text evidence="4 14">Belongs to the neutral ceramidase family.</text>
</comment>
<evidence type="ECO:0000256" key="5">
    <source>
        <dbReference type="ARBA" id="ARBA00022525"/>
    </source>
</evidence>
<keyword evidence="10" id="KW-0333">Golgi apparatus</keyword>
<protein>
    <recommendedName>
        <fullName evidence="14">Neutral ceramidase</fullName>
        <ecNumber evidence="14">3.5.1.23</ecNumber>
    </recommendedName>
</protein>
<keyword evidence="13" id="KW-0862">Zinc</keyword>
<accession>A0A699HJV1</accession>
<name>A0A699HJV1_TANCI</name>
<comment type="catalytic activity">
    <reaction evidence="12 14">
        <text>an N-acylsphing-4-enine + H2O = sphing-4-enine + a fatty acid</text>
        <dbReference type="Rhea" id="RHEA:20856"/>
        <dbReference type="ChEBI" id="CHEBI:15377"/>
        <dbReference type="ChEBI" id="CHEBI:28868"/>
        <dbReference type="ChEBI" id="CHEBI:52639"/>
        <dbReference type="ChEBI" id="CHEBI:57756"/>
        <dbReference type="EC" id="3.5.1.23"/>
    </reaction>
</comment>
<dbReference type="GO" id="GO:0046512">
    <property type="term" value="P:sphingosine biosynthetic process"/>
    <property type="evidence" value="ECO:0007669"/>
    <property type="project" value="TreeGrafter"/>
</dbReference>
<dbReference type="InterPro" id="IPR038445">
    <property type="entry name" value="NCDase_C_sf"/>
</dbReference>
<dbReference type="GO" id="GO:0016020">
    <property type="term" value="C:membrane"/>
    <property type="evidence" value="ECO:0007669"/>
    <property type="project" value="GOC"/>
</dbReference>
<feature type="binding site" evidence="13">
    <location>
        <position position="308"/>
    </location>
    <ligand>
        <name>Zn(2+)</name>
        <dbReference type="ChEBI" id="CHEBI:29105"/>
    </ligand>
</feature>
<dbReference type="EC" id="3.5.1.23" evidence="14"/>
<dbReference type="EMBL" id="BKCJ010151797">
    <property type="protein sequence ID" value="GEY09995.1"/>
    <property type="molecule type" value="Genomic_DNA"/>
</dbReference>
<evidence type="ECO:0000256" key="3">
    <source>
        <dbReference type="ARBA" id="ARBA00004613"/>
    </source>
</evidence>
<keyword evidence="15" id="KW-0472">Membrane</keyword>
<dbReference type="Gene3D" id="2.60.40.2300">
    <property type="entry name" value="Neutral/alkaline non-lysosomal ceramidase, C-terminal domain"/>
    <property type="match status" value="1"/>
</dbReference>
<evidence type="ECO:0000256" key="6">
    <source>
        <dbReference type="ARBA" id="ARBA00022729"/>
    </source>
</evidence>
<evidence type="ECO:0000256" key="1">
    <source>
        <dbReference type="ARBA" id="ARBA00004240"/>
    </source>
</evidence>
<comment type="subcellular location">
    <subcellularLocation>
        <location evidence="1">Endoplasmic reticulum</location>
    </subcellularLocation>
    <subcellularLocation>
        <location evidence="2">Golgi apparatus</location>
    </subcellularLocation>
    <subcellularLocation>
        <location evidence="3">Secreted</location>
    </subcellularLocation>
</comment>
<keyword evidence="9 14" id="KW-0746">Sphingolipid metabolism</keyword>
<keyword evidence="6" id="KW-0732">Signal</keyword>
<keyword evidence="7 14" id="KW-0378">Hydrolase</keyword>
<feature type="transmembrane region" description="Helical" evidence="15">
    <location>
        <begin position="154"/>
        <end position="180"/>
    </location>
</feature>
<keyword evidence="11" id="KW-0325">Glycoprotein</keyword>
<evidence type="ECO:0000259" key="16">
    <source>
        <dbReference type="Pfam" id="PF04734"/>
    </source>
</evidence>
<keyword evidence="15" id="KW-0812">Transmembrane</keyword>
<dbReference type="GO" id="GO:0034599">
    <property type="term" value="P:cellular response to oxidative stress"/>
    <property type="evidence" value="ECO:0007669"/>
    <property type="project" value="UniProtKB-ARBA"/>
</dbReference>
<evidence type="ECO:0000256" key="2">
    <source>
        <dbReference type="ARBA" id="ARBA00004555"/>
    </source>
</evidence>
<dbReference type="GO" id="GO:0042759">
    <property type="term" value="P:long-chain fatty acid biosynthetic process"/>
    <property type="evidence" value="ECO:0007669"/>
    <property type="project" value="TreeGrafter"/>
</dbReference>
<dbReference type="InterPro" id="IPR031329">
    <property type="entry name" value="NEUT/ALK_ceramidase_N"/>
</dbReference>